<comment type="caution">
    <text evidence="1">The sequence shown here is derived from an EMBL/GenBank/DDBJ whole genome shotgun (WGS) entry which is preliminary data.</text>
</comment>
<accession>A0ABU1NVK1</accession>
<reference evidence="1 2" key="1">
    <citation type="submission" date="2023-07" db="EMBL/GenBank/DDBJ databases">
        <title>Sorghum-associated microbial communities from plants grown in Nebraska, USA.</title>
        <authorList>
            <person name="Schachtman D."/>
        </authorList>
    </citation>
    <scope>NUCLEOTIDE SEQUENCE [LARGE SCALE GENOMIC DNA]</scope>
    <source>
        <strain evidence="1 2">CC258</strain>
    </source>
</reference>
<organism evidence="1 2">
    <name type="scientific">Paenibacillus qinlingensis</name>
    <dbReference type="NCBI Taxonomy" id="1837343"/>
    <lineage>
        <taxon>Bacteria</taxon>
        <taxon>Bacillati</taxon>
        <taxon>Bacillota</taxon>
        <taxon>Bacilli</taxon>
        <taxon>Bacillales</taxon>
        <taxon>Paenibacillaceae</taxon>
        <taxon>Paenibacillus</taxon>
    </lineage>
</organism>
<name>A0ABU1NVK1_9BACL</name>
<gene>
    <name evidence="1" type="ORF">J2736_002692</name>
</gene>
<dbReference type="Proteomes" id="UP001267290">
    <property type="component" value="Unassembled WGS sequence"/>
</dbReference>
<keyword evidence="2" id="KW-1185">Reference proteome</keyword>
<evidence type="ECO:0000313" key="1">
    <source>
        <dbReference type="EMBL" id="MDR6551505.1"/>
    </source>
</evidence>
<proteinExistence type="predicted"/>
<sequence>MRTALQVLGVIPELAQYASGRAHVLGFPIVGSTDKGNFGFGQAEMISSAGFYDRQRLNELRR</sequence>
<evidence type="ECO:0000313" key="2">
    <source>
        <dbReference type="Proteomes" id="UP001267290"/>
    </source>
</evidence>
<protein>
    <submittedName>
        <fullName evidence="1">Uncharacterized protein</fullName>
    </submittedName>
</protein>
<dbReference type="EMBL" id="JAVDSB010000003">
    <property type="protein sequence ID" value="MDR6551505.1"/>
    <property type="molecule type" value="Genomic_DNA"/>
</dbReference>